<evidence type="ECO:0000313" key="1">
    <source>
        <dbReference type="EMBL" id="MBC5786267.1"/>
    </source>
</evidence>
<dbReference type="SUPFAM" id="SSF55729">
    <property type="entry name" value="Acyl-CoA N-acyltransferases (Nat)"/>
    <property type="match status" value="1"/>
</dbReference>
<dbReference type="RefSeq" id="WP_187079013.1">
    <property type="nucleotide sequence ID" value="NZ_JACORT010000016.1"/>
</dbReference>
<sequence length="136" mass="15011">MRFLPMGKGLSPVEAMLRERGAHHLATPGNWEFGRLVLDPAYRAGPELLGKCVFLAVSHLAREFTTGYAFASCTPVLSRLYRRFGFSVIANDVRVPGEEKPYHLIQAAVSDVLETSASTDAERRLARELARQPLAA</sequence>
<dbReference type="EMBL" id="JACORT010000016">
    <property type="protein sequence ID" value="MBC5786267.1"/>
    <property type="molecule type" value="Genomic_DNA"/>
</dbReference>
<dbReference type="Proteomes" id="UP000608513">
    <property type="component" value="Unassembled WGS sequence"/>
</dbReference>
<dbReference type="InterPro" id="IPR016181">
    <property type="entry name" value="Acyl_CoA_acyltransferase"/>
</dbReference>
<keyword evidence="2" id="KW-1185">Reference proteome</keyword>
<comment type="caution">
    <text evidence="1">The sequence shown here is derived from an EMBL/GenBank/DDBJ whole genome shotgun (WGS) entry which is preliminary data.</text>
</comment>
<evidence type="ECO:0000313" key="2">
    <source>
        <dbReference type="Proteomes" id="UP000608513"/>
    </source>
</evidence>
<organism evidence="1 2">
    <name type="scientific">Ramlibacter cellulosilyticus</name>
    <dbReference type="NCBI Taxonomy" id="2764187"/>
    <lineage>
        <taxon>Bacteria</taxon>
        <taxon>Pseudomonadati</taxon>
        <taxon>Pseudomonadota</taxon>
        <taxon>Betaproteobacteria</taxon>
        <taxon>Burkholderiales</taxon>
        <taxon>Comamonadaceae</taxon>
        <taxon>Ramlibacter</taxon>
    </lineage>
</organism>
<gene>
    <name evidence="1" type="ORF">H8N03_25240</name>
</gene>
<accession>A0A923SHU8</accession>
<protein>
    <submittedName>
        <fullName evidence="1">N-acetyltransferase</fullName>
    </submittedName>
</protein>
<dbReference type="AlphaFoldDB" id="A0A923SHU8"/>
<dbReference type="Gene3D" id="3.40.630.30">
    <property type="match status" value="1"/>
</dbReference>
<name>A0A923SHU8_9BURK</name>
<proteinExistence type="predicted"/>
<reference evidence="1" key="1">
    <citation type="submission" date="2020-08" db="EMBL/GenBank/DDBJ databases">
        <title>Ramlibacter sp. USB13 16S ribosomal RNA gene genome sequencing and assembly.</title>
        <authorList>
            <person name="Kang M."/>
        </authorList>
    </citation>
    <scope>NUCLEOTIDE SEQUENCE</scope>
    <source>
        <strain evidence="1">USB13</strain>
    </source>
</reference>